<dbReference type="Pfam" id="PF02536">
    <property type="entry name" value="mTERF"/>
    <property type="match status" value="4"/>
</dbReference>
<keyword evidence="5" id="KW-1185">Reference proteome</keyword>
<gene>
    <name evidence="4" type="ORF">M0R45_036598</name>
</gene>
<keyword evidence="2" id="KW-0805">Transcription regulation</keyword>
<reference evidence="4 5" key="1">
    <citation type="journal article" date="2023" name="G3 (Bethesda)">
        <title>A chromosome-length genome assembly and annotation of blackberry (Rubus argutus, cv. 'Hillquist').</title>
        <authorList>
            <person name="Bruna T."/>
            <person name="Aryal R."/>
            <person name="Dudchenko O."/>
            <person name="Sargent D.J."/>
            <person name="Mead D."/>
            <person name="Buti M."/>
            <person name="Cavallini A."/>
            <person name="Hytonen T."/>
            <person name="Andres J."/>
            <person name="Pham M."/>
            <person name="Weisz D."/>
            <person name="Mascagni F."/>
            <person name="Usai G."/>
            <person name="Natali L."/>
            <person name="Bassil N."/>
            <person name="Fernandez G.E."/>
            <person name="Lomsadze A."/>
            <person name="Armour M."/>
            <person name="Olukolu B."/>
            <person name="Poorten T."/>
            <person name="Britton C."/>
            <person name="Davik J."/>
            <person name="Ashrafi H."/>
            <person name="Aiden E.L."/>
            <person name="Borodovsky M."/>
            <person name="Worthington M."/>
        </authorList>
    </citation>
    <scope>NUCLEOTIDE SEQUENCE [LARGE SCALE GENOMIC DNA]</scope>
    <source>
        <strain evidence="4">PI 553951</strain>
    </source>
</reference>
<dbReference type="InterPro" id="IPR038538">
    <property type="entry name" value="MTERF_sf"/>
</dbReference>
<evidence type="ECO:0000256" key="1">
    <source>
        <dbReference type="ARBA" id="ARBA00007692"/>
    </source>
</evidence>
<dbReference type="EMBL" id="JBEDUW010000007">
    <property type="protein sequence ID" value="KAK9912754.1"/>
    <property type="molecule type" value="Genomic_DNA"/>
</dbReference>
<evidence type="ECO:0000313" key="5">
    <source>
        <dbReference type="Proteomes" id="UP001457282"/>
    </source>
</evidence>
<sequence length="723" mass="82236">MIRLYNWKSIGLGYLKAERFSFGDSYPSLFCLENQYLFCRRLSSEASANQQENNFTVNYLINSCGLSSEGAISASKWFKLRSAEKADSVLALLRNHGFSDAQISKLVRSTPRVVNAEAEKTLLPKLEVFRSLGVVKEDVAKAMILAPNLFVASVGNRIIPTLNFLRRNLLSEKQVVSAFKRCPRFFHENLYKNVVPNIELLKELGMPQSCISLFLAHFPHPLLLDQEKFGELVRDVKEIGFNFHNSMSAVAIGTLGTKNGKLIMNRSRQVYMMRWGWSEDDVRYAVKRFPQCMFKSEKKIMQVMEFLVNKMGWSSGMIVKFPQIIGFSLEKRIIPRCSVVKVLLLKGLIQEKFSWSTVFCYADKLFVSRQLSSEASANQQENNLTVNYLINSCGLSSEGAFSASKRFKLRSAEKADSVLAFLRNHGLSDAQISKLVRSIPQIINANAEKTLLPKVEVFRSLGVAKEDVAKAMIRSPTLFVTSVGNRIIPALNFLRRNLLSEKQVVSIFKRCPRIFHENQYENVVPNIELLKELGMPQSCISLFLAHFPHPLLLDQEKFGELVRDVKEMGFNFHNSMSAVAIGALGTKNGKSIMNRSRQVYMMRWGWSEDDVLSAFRKFPQCMFRSEKKIMLVMEFLVNKMGWSSGMIVKFPQIIGFSLEKRIVPRCSVVKVLLLKGLIPENFSLSSVLCGDEKYFLDAFVTRYLNRVPELRNVYQGTVDIEDA</sequence>
<evidence type="ECO:0000313" key="4">
    <source>
        <dbReference type="EMBL" id="KAK9912754.1"/>
    </source>
</evidence>
<keyword evidence="3" id="KW-0809">Transit peptide</keyword>
<dbReference type="AlphaFoldDB" id="A0AAW1W0P6"/>
<dbReference type="GO" id="GO:0006353">
    <property type="term" value="P:DNA-templated transcription termination"/>
    <property type="evidence" value="ECO:0007669"/>
    <property type="project" value="UniProtKB-KW"/>
</dbReference>
<dbReference type="Proteomes" id="UP001457282">
    <property type="component" value="Unassembled WGS sequence"/>
</dbReference>
<dbReference type="PANTHER" id="PTHR13068">
    <property type="entry name" value="CGI-12 PROTEIN-RELATED"/>
    <property type="match status" value="1"/>
</dbReference>
<organism evidence="4 5">
    <name type="scientific">Rubus argutus</name>
    <name type="common">Southern blackberry</name>
    <dbReference type="NCBI Taxonomy" id="59490"/>
    <lineage>
        <taxon>Eukaryota</taxon>
        <taxon>Viridiplantae</taxon>
        <taxon>Streptophyta</taxon>
        <taxon>Embryophyta</taxon>
        <taxon>Tracheophyta</taxon>
        <taxon>Spermatophyta</taxon>
        <taxon>Magnoliopsida</taxon>
        <taxon>eudicotyledons</taxon>
        <taxon>Gunneridae</taxon>
        <taxon>Pentapetalae</taxon>
        <taxon>rosids</taxon>
        <taxon>fabids</taxon>
        <taxon>Rosales</taxon>
        <taxon>Rosaceae</taxon>
        <taxon>Rosoideae</taxon>
        <taxon>Rosoideae incertae sedis</taxon>
        <taxon>Rubus</taxon>
    </lineage>
</organism>
<comment type="similarity">
    <text evidence="1">Belongs to the mTERF family.</text>
</comment>
<dbReference type="FunFam" id="1.25.70.10:FF:000001">
    <property type="entry name" value="Mitochondrial transcription termination factor-like"/>
    <property type="match status" value="2"/>
</dbReference>
<dbReference type="GO" id="GO:0003676">
    <property type="term" value="F:nucleic acid binding"/>
    <property type="evidence" value="ECO:0007669"/>
    <property type="project" value="InterPro"/>
</dbReference>
<name>A0AAW1W0P6_RUBAR</name>
<proteinExistence type="inferred from homology"/>
<dbReference type="Gene3D" id="1.25.70.10">
    <property type="entry name" value="Transcription termination factor 3, mitochondrial"/>
    <property type="match status" value="2"/>
</dbReference>
<evidence type="ECO:0000256" key="2">
    <source>
        <dbReference type="ARBA" id="ARBA00022472"/>
    </source>
</evidence>
<evidence type="ECO:0000256" key="3">
    <source>
        <dbReference type="ARBA" id="ARBA00022946"/>
    </source>
</evidence>
<dbReference type="SMART" id="SM00733">
    <property type="entry name" value="Mterf"/>
    <property type="match status" value="10"/>
</dbReference>
<keyword evidence="2" id="KW-0804">Transcription</keyword>
<keyword evidence="2" id="KW-0806">Transcription termination</keyword>
<dbReference type="InterPro" id="IPR003690">
    <property type="entry name" value="MTERF"/>
</dbReference>
<protein>
    <submittedName>
        <fullName evidence="4">Uncharacterized protein</fullName>
    </submittedName>
</protein>
<dbReference type="PANTHER" id="PTHR13068:SF133">
    <property type="entry name" value="MITOCHONDRIAL TRANSCRIPTION TERMINATION FACTOR FAMILY PROTEIN"/>
    <property type="match status" value="1"/>
</dbReference>
<accession>A0AAW1W0P6</accession>
<comment type="caution">
    <text evidence="4">The sequence shown here is derived from an EMBL/GenBank/DDBJ whole genome shotgun (WGS) entry which is preliminary data.</text>
</comment>